<reference evidence="2" key="1">
    <citation type="submission" date="2017-09" db="EMBL/GenBank/DDBJ databases">
        <title>Polyketide synthases of a Diaporthe helianthi virulent isolate.</title>
        <authorList>
            <person name="Baroncelli R."/>
        </authorList>
    </citation>
    <scope>NUCLEOTIDE SEQUENCE [LARGE SCALE GENOMIC DNA]</scope>
    <source>
        <strain evidence="2">7/96</strain>
    </source>
</reference>
<feature type="region of interest" description="Disordered" evidence="1">
    <location>
        <begin position="163"/>
        <end position="187"/>
    </location>
</feature>
<evidence type="ECO:0000256" key="1">
    <source>
        <dbReference type="SAM" id="MobiDB-lite"/>
    </source>
</evidence>
<dbReference type="PANTHER" id="PTHR35896">
    <property type="entry name" value="IG-LIKE DOMAIN-CONTAINING PROTEIN"/>
    <property type="match status" value="1"/>
</dbReference>
<dbReference type="Proteomes" id="UP000094444">
    <property type="component" value="Unassembled WGS sequence"/>
</dbReference>
<gene>
    <name evidence="2" type="ORF">DHEL01_v211371</name>
</gene>
<dbReference type="PANTHER" id="PTHR35896:SF3">
    <property type="entry name" value="MAJOR FACILITATOR SUPERFAMILY TRANSPORTER"/>
    <property type="match status" value="1"/>
</dbReference>
<dbReference type="OrthoDB" id="3501153at2759"/>
<dbReference type="STRING" id="158607.A0A2P5HJ05"/>
<dbReference type="EMBL" id="MAVT02001731">
    <property type="protein sequence ID" value="POS70235.1"/>
    <property type="molecule type" value="Genomic_DNA"/>
</dbReference>
<evidence type="ECO:0000313" key="3">
    <source>
        <dbReference type="Proteomes" id="UP000094444"/>
    </source>
</evidence>
<dbReference type="InParanoid" id="A0A2P5HJ05"/>
<keyword evidence="3" id="KW-1185">Reference proteome</keyword>
<comment type="caution">
    <text evidence="2">The sequence shown here is derived from an EMBL/GenBank/DDBJ whole genome shotgun (WGS) entry which is preliminary data.</text>
</comment>
<dbReference type="AlphaFoldDB" id="A0A2P5HJ05"/>
<organism evidence="2 3">
    <name type="scientific">Diaporthe helianthi</name>
    <dbReference type="NCBI Taxonomy" id="158607"/>
    <lineage>
        <taxon>Eukaryota</taxon>
        <taxon>Fungi</taxon>
        <taxon>Dikarya</taxon>
        <taxon>Ascomycota</taxon>
        <taxon>Pezizomycotina</taxon>
        <taxon>Sordariomycetes</taxon>
        <taxon>Sordariomycetidae</taxon>
        <taxon>Diaporthales</taxon>
        <taxon>Diaporthaceae</taxon>
        <taxon>Diaporthe</taxon>
    </lineage>
</organism>
<proteinExistence type="predicted"/>
<protein>
    <submittedName>
        <fullName evidence="2">Uncharacterized protein</fullName>
    </submittedName>
</protein>
<sequence length="187" mass="21640">MHGSQGQDPPVRLAHCGTTAATARALGCRFELHNFAWVSPECYDEELSREWDKQAWGFARTNETPPAEDMIPQEVAMRGELTHAWVPWSQHMAHCALIWKKFHRAVALNRPMDSWTSSYNHSEHCANMLIDWELASWPDLYNSDLHLKFPICDYEWRHQGRQMEERIASESSSRDGLGHDHTSHHGH</sequence>
<evidence type="ECO:0000313" key="2">
    <source>
        <dbReference type="EMBL" id="POS70235.1"/>
    </source>
</evidence>
<name>A0A2P5HJ05_DIAHE</name>
<dbReference type="InterPro" id="IPR053008">
    <property type="entry name" value="Phomopsin_biosynth_assoc"/>
</dbReference>
<accession>A0A2P5HJ05</accession>